<feature type="coiled-coil region" evidence="4">
    <location>
        <begin position="723"/>
        <end position="753"/>
    </location>
</feature>
<evidence type="ECO:0000256" key="3">
    <source>
        <dbReference type="ARBA" id="ARBA00023163"/>
    </source>
</evidence>
<dbReference type="Pfam" id="PF17874">
    <property type="entry name" value="TPR_MalT"/>
    <property type="match status" value="1"/>
</dbReference>
<comment type="caution">
    <text evidence="6">The sequence shown here is derived from an EMBL/GenBank/DDBJ whole genome shotgun (WGS) entry which is preliminary data.</text>
</comment>
<dbReference type="InterPro" id="IPR036388">
    <property type="entry name" value="WH-like_DNA-bd_sf"/>
</dbReference>
<keyword evidence="4" id="KW-0175">Coiled coil</keyword>
<dbReference type="SUPFAM" id="SSF48452">
    <property type="entry name" value="TPR-like"/>
    <property type="match status" value="2"/>
</dbReference>
<gene>
    <name evidence="6" type="ORF">GCM10011487_38470</name>
</gene>
<dbReference type="InterPro" id="IPR027417">
    <property type="entry name" value="P-loop_NTPase"/>
</dbReference>
<dbReference type="SUPFAM" id="SSF46894">
    <property type="entry name" value="C-terminal effector domain of the bipartite response regulators"/>
    <property type="match status" value="1"/>
</dbReference>
<keyword evidence="3" id="KW-0804">Transcription</keyword>
<keyword evidence="1" id="KW-0805">Transcription regulation</keyword>
<evidence type="ECO:0000256" key="2">
    <source>
        <dbReference type="ARBA" id="ARBA00023125"/>
    </source>
</evidence>
<dbReference type="PANTHER" id="PTHR44688">
    <property type="entry name" value="DNA-BINDING TRANSCRIPTIONAL ACTIVATOR DEVR_DOSR"/>
    <property type="match status" value="1"/>
</dbReference>
<proteinExistence type="predicted"/>
<evidence type="ECO:0000313" key="7">
    <source>
        <dbReference type="Proteomes" id="UP000445000"/>
    </source>
</evidence>
<keyword evidence="7" id="KW-1185">Reference proteome</keyword>
<dbReference type="InterPro" id="IPR000792">
    <property type="entry name" value="Tscrpt_reg_LuxR_C"/>
</dbReference>
<dbReference type="RefSeq" id="WP_209005451.1">
    <property type="nucleotide sequence ID" value="NZ_BLJN01000003.1"/>
</dbReference>
<evidence type="ECO:0000256" key="4">
    <source>
        <dbReference type="SAM" id="Coils"/>
    </source>
</evidence>
<dbReference type="SUPFAM" id="SSF52540">
    <property type="entry name" value="P-loop containing nucleoside triphosphate hydrolases"/>
    <property type="match status" value="1"/>
</dbReference>
<dbReference type="InterPro" id="IPR011990">
    <property type="entry name" value="TPR-like_helical_dom_sf"/>
</dbReference>
<dbReference type="PROSITE" id="PS50043">
    <property type="entry name" value="HTH_LUXR_2"/>
    <property type="match status" value="1"/>
</dbReference>
<dbReference type="PROSITE" id="PS00622">
    <property type="entry name" value="HTH_LUXR_1"/>
    <property type="match status" value="1"/>
</dbReference>
<protein>
    <submittedName>
        <fullName evidence="6">LuxR family transcriptional regulator</fullName>
    </submittedName>
</protein>
<dbReference type="InterPro" id="IPR016032">
    <property type="entry name" value="Sig_transdc_resp-reg_C-effctor"/>
</dbReference>
<dbReference type="InterPro" id="IPR059106">
    <property type="entry name" value="WHD_MalT"/>
</dbReference>
<dbReference type="Gene3D" id="1.25.40.10">
    <property type="entry name" value="Tetratricopeptide repeat domain"/>
    <property type="match status" value="1"/>
</dbReference>
<dbReference type="AlphaFoldDB" id="A0A829YEW2"/>
<dbReference type="PRINTS" id="PR00038">
    <property type="entry name" value="HTHLUXR"/>
</dbReference>
<evidence type="ECO:0000259" key="5">
    <source>
        <dbReference type="PROSITE" id="PS50043"/>
    </source>
</evidence>
<sequence>MYVGLPKNRSDFVSGVRNHLLLAKTTPPTLPASQILRKELQERLCRAGGESVVLIQAPAGFGKTTLMLQVMDGLRAQGVTTTWLTVDAADNDVGRFLAFLDASFDKLLSGIAPGTEPENDVAAGVIALDLMERIACTPAPFVLFVDDAESLQNAASLAVLRQVIENLPEGCRVVIGSRTMLDIGAPRLLARGQLLVIDPMQLRFSVAETGDYLRDKRGLNVPGADIARLQGATEGWPVALWLASLALERSERSVELVSHFSGSNALVADYLAEEVLAQQSQSVREFLVRTSVLHHFNAPLCDAVRGQRDSREILESLQRSNLFVQRISEDGEWFRYHSLFAGFLRTQLERQYPQDIPDLHRAASRWYDAQNRPVPAVEHALASADFDYALPMLERIAEQLLEGGRIRLLARLLDLVPPQELANWPHLRLMHAWSLSFTKGGQEAMQMLKRIEEQGPLPAHLEVHALALRPMLLTMLDRFDEAYDAAQGALDRVTAEQVFPFSILRTSLANLHMIMGKYTNARELLDRSRGQQDAPAGPFMTIFAQCVEGAIDLLHGRLRQATARFKHSSAVGSRKFLIDTNGNAMAGILLAEVLYEQDELAEAERLLSVYVPLMQELGMTDHLICGHRSLARIAHHAGDHDRALLAVTEMECFGHRMSLARLVANAQLERARLALWRNDVKSAREALQRARAAVDWTPVMSRALFGNDMDTLLEGQLRLMIHSGAADEAVNQLKQELERAENAKRHRRALKLRILLALALDKAGNAKASLRMARDALRLGARERFVRIFLDEGEPMQRLLQRLSLAQQNELDETANLAEYLKRLAGLRTEKVEAPAPTPGATEALTRKELEILRLLAEGLSNLAIAGRLFVSETTVRTHLRNINAKFGVHNRTQAIAVARKLNLIA</sequence>
<evidence type="ECO:0000313" key="6">
    <source>
        <dbReference type="EMBL" id="GFE81847.1"/>
    </source>
</evidence>
<accession>A0A829YEW2</accession>
<dbReference type="Gene3D" id="1.10.10.10">
    <property type="entry name" value="Winged helix-like DNA-binding domain superfamily/Winged helix DNA-binding domain"/>
    <property type="match status" value="1"/>
</dbReference>
<dbReference type="Gene3D" id="3.40.50.300">
    <property type="entry name" value="P-loop containing nucleotide triphosphate hydrolases"/>
    <property type="match status" value="1"/>
</dbReference>
<dbReference type="EMBL" id="BLJN01000003">
    <property type="protein sequence ID" value="GFE81847.1"/>
    <property type="molecule type" value="Genomic_DNA"/>
</dbReference>
<dbReference type="Pfam" id="PF25873">
    <property type="entry name" value="WHD_MalT"/>
    <property type="match status" value="1"/>
</dbReference>
<keyword evidence="2" id="KW-0238">DNA-binding</keyword>
<organism evidence="6 7">
    <name type="scientific">Steroidobacter agaridevorans</name>
    <dbReference type="NCBI Taxonomy" id="2695856"/>
    <lineage>
        <taxon>Bacteria</taxon>
        <taxon>Pseudomonadati</taxon>
        <taxon>Pseudomonadota</taxon>
        <taxon>Gammaproteobacteria</taxon>
        <taxon>Steroidobacterales</taxon>
        <taxon>Steroidobacteraceae</taxon>
        <taxon>Steroidobacter</taxon>
    </lineage>
</organism>
<dbReference type="GO" id="GO:0003677">
    <property type="term" value="F:DNA binding"/>
    <property type="evidence" value="ECO:0007669"/>
    <property type="project" value="UniProtKB-KW"/>
</dbReference>
<dbReference type="PANTHER" id="PTHR44688:SF16">
    <property type="entry name" value="DNA-BINDING TRANSCRIPTIONAL ACTIVATOR DEVR_DOSR"/>
    <property type="match status" value="1"/>
</dbReference>
<dbReference type="SMART" id="SM00421">
    <property type="entry name" value="HTH_LUXR"/>
    <property type="match status" value="1"/>
</dbReference>
<reference evidence="7" key="1">
    <citation type="submission" date="2020-01" db="EMBL/GenBank/DDBJ databases">
        <title>'Steroidobacter agaridevorans' sp. nov., agar-degrading bacteria isolated from rhizosphere soils.</title>
        <authorList>
            <person name="Ikenaga M."/>
            <person name="Kataoka M."/>
            <person name="Murouchi A."/>
            <person name="Katsuragi S."/>
            <person name="Sakai M."/>
        </authorList>
    </citation>
    <scope>NUCLEOTIDE SEQUENCE [LARGE SCALE GENOMIC DNA]</scope>
    <source>
        <strain evidence="7">YU21-B</strain>
    </source>
</reference>
<feature type="domain" description="HTH luxR-type" evidence="5">
    <location>
        <begin position="838"/>
        <end position="903"/>
    </location>
</feature>
<dbReference type="Proteomes" id="UP000445000">
    <property type="component" value="Unassembled WGS sequence"/>
</dbReference>
<dbReference type="Pfam" id="PF00196">
    <property type="entry name" value="GerE"/>
    <property type="match status" value="1"/>
</dbReference>
<name>A0A829YEW2_9GAMM</name>
<dbReference type="CDD" id="cd06170">
    <property type="entry name" value="LuxR_C_like"/>
    <property type="match status" value="1"/>
</dbReference>
<evidence type="ECO:0000256" key="1">
    <source>
        <dbReference type="ARBA" id="ARBA00023015"/>
    </source>
</evidence>
<dbReference type="InterPro" id="IPR041617">
    <property type="entry name" value="TPR_MalT"/>
</dbReference>
<dbReference type="GO" id="GO:0006355">
    <property type="term" value="P:regulation of DNA-templated transcription"/>
    <property type="evidence" value="ECO:0007669"/>
    <property type="project" value="InterPro"/>
</dbReference>